<evidence type="ECO:0000256" key="6">
    <source>
        <dbReference type="ARBA" id="ARBA00023065"/>
    </source>
</evidence>
<dbReference type="Gene3D" id="1.20.1510.10">
    <property type="entry name" value="Cation efflux protein transmembrane domain"/>
    <property type="match status" value="1"/>
</dbReference>
<evidence type="ECO:0000256" key="8">
    <source>
        <dbReference type="SAM" id="Phobius"/>
    </source>
</evidence>
<feature type="transmembrane region" description="Helical" evidence="8">
    <location>
        <begin position="57"/>
        <end position="77"/>
    </location>
</feature>
<dbReference type="InterPro" id="IPR027469">
    <property type="entry name" value="Cation_efflux_TMD_sf"/>
</dbReference>
<feature type="transmembrane region" description="Helical" evidence="8">
    <location>
        <begin position="122"/>
        <end position="145"/>
    </location>
</feature>
<evidence type="ECO:0000256" key="2">
    <source>
        <dbReference type="ARBA" id="ARBA00008873"/>
    </source>
</evidence>
<gene>
    <name evidence="11" type="ORF">C6V83_11025</name>
</gene>
<feature type="domain" description="Cation efflux protein transmembrane" evidence="9">
    <location>
        <begin position="24"/>
        <end position="215"/>
    </location>
</feature>
<protein>
    <submittedName>
        <fullName evidence="11">Cation transporter</fullName>
    </submittedName>
</protein>
<dbReference type="GO" id="GO:0005886">
    <property type="term" value="C:plasma membrane"/>
    <property type="evidence" value="ECO:0007669"/>
    <property type="project" value="TreeGrafter"/>
</dbReference>
<keyword evidence="4 8" id="KW-0812">Transmembrane</keyword>
<comment type="subcellular location">
    <subcellularLocation>
        <location evidence="1">Membrane</location>
        <topology evidence="1">Multi-pass membrane protein</topology>
    </subcellularLocation>
</comment>
<evidence type="ECO:0000256" key="3">
    <source>
        <dbReference type="ARBA" id="ARBA00022448"/>
    </source>
</evidence>
<dbReference type="Proteomes" id="UP000239814">
    <property type="component" value="Chromosome"/>
</dbReference>
<keyword evidence="12" id="KW-1185">Reference proteome</keyword>
<dbReference type="SUPFAM" id="SSF161111">
    <property type="entry name" value="Cation efflux protein transmembrane domain-like"/>
    <property type="match status" value="1"/>
</dbReference>
<evidence type="ECO:0000313" key="12">
    <source>
        <dbReference type="Proteomes" id="UP000239814"/>
    </source>
</evidence>
<dbReference type="OrthoDB" id="9809646at2"/>
<dbReference type="InterPro" id="IPR036837">
    <property type="entry name" value="Cation_efflux_CTD_sf"/>
</dbReference>
<feature type="transmembrane region" description="Helical" evidence="8">
    <location>
        <begin position="166"/>
        <end position="184"/>
    </location>
</feature>
<evidence type="ECO:0000259" key="10">
    <source>
        <dbReference type="Pfam" id="PF16916"/>
    </source>
</evidence>
<feature type="transmembrane region" description="Helical" evidence="8">
    <location>
        <begin position="24"/>
        <end position="51"/>
    </location>
</feature>
<dbReference type="InterPro" id="IPR050681">
    <property type="entry name" value="CDF/SLC30A"/>
</dbReference>
<accession>A0A2S0KG97</accession>
<dbReference type="RefSeq" id="WP_105942433.1">
    <property type="nucleotide sequence ID" value="NZ_CP027433.1"/>
</dbReference>
<organism evidence="11 12">
    <name type="scientific">Gordonia iterans</name>
    <dbReference type="NCBI Taxonomy" id="1004901"/>
    <lineage>
        <taxon>Bacteria</taxon>
        <taxon>Bacillati</taxon>
        <taxon>Actinomycetota</taxon>
        <taxon>Actinomycetes</taxon>
        <taxon>Mycobacteriales</taxon>
        <taxon>Gordoniaceae</taxon>
        <taxon>Gordonia</taxon>
    </lineage>
</organism>
<keyword evidence="7 8" id="KW-0472">Membrane</keyword>
<evidence type="ECO:0000259" key="9">
    <source>
        <dbReference type="Pfam" id="PF01545"/>
    </source>
</evidence>
<dbReference type="GO" id="GO:0005385">
    <property type="term" value="F:zinc ion transmembrane transporter activity"/>
    <property type="evidence" value="ECO:0007669"/>
    <property type="project" value="TreeGrafter"/>
</dbReference>
<feature type="domain" description="Cation efflux protein cytoplasmic" evidence="10">
    <location>
        <begin position="219"/>
        <end position="299"/>
    </location>
</feature>
<proteinExistence type="inferred from homology"/>
<dbReference type="AlphaFoldDB" id="A0A2S0KG97"/>
<comment type="similarity">
    <text evidence="2">Belongs to the cation diffusion facilitator (CDF) transporter (TC 2.A.4) family. SLC30A subfamily.</text>
</comment>
<dbReference type="SUPFAM" id="SSF160240">
    <property type="entry name" value="Cation efflux protein cytoplasmic domain-like"/>
    <property type="match status" value="1"/>
</dbReference>
<keyword evidence="6" id="KW-0406">Ion transport</keyword>
<evidence type="ECO:0000256" key="7">
    <source>
        <dbReference type="ARBA" id="ARBA00023136"/>
    </source>
</evidence>
<evidence type="ECO:0000313" key="11">
    <source>
        <dbReference type="EMBL" id="AVM00720.1"/>
    </source>
</evidence>
<evidence type="ECO:0000256" key="1">
    <source>
        <dbReference type="ARBA" id="ARBA00004141"/>
    </source>
</evidence>
<dbReference type="KEGG" id="git:C6V83_11025"/>
<dbReference type="InterPro" id="IPR002524">
    <property type="entry name" value="Cation_efflux"/>
</dbReference>
<reference evidence="11 12" key="1">
    <citation type="submission" date="2018-03" db="EMBL/GenBank/DDBJ databases">
        <title>Characteristics and genome of n-alkane degrading marine bacteria Gordonia iterans isolated from crude oil contaminated in Tae-an, South Korea.</title>
        <authorList>
            <person name="Lee S.-S."/>
            <person name="Kim H."/>
        </authorList>
    </citation>
    <scope>NUCLEOTIDE SEQUENCE [LARGE SCALE GENOMIC DNA]</scope>
    <source>
        <strain evidence="11 12">Co17</strain>
    </source>
</reference>
<sequence>MGAGHSHGPAEGSAGRPGDYRKNLWIAFSLTAIIVVAQAVGSVITGSLALLTDTAHAAADASGLLVALIAATLMLKPPTPQRTWGFRRIEVLAALGQATLLIAVGLYAAVEGIRRLFEPPEISGGQLLIFGIIGLAANIVALVILTSSRTANFNMRAAFLEVLNDALGSLGVIIAAVVIATTGFQRADAIAGLLIAALIVPRAFKLIRETTSVLMEFSPKDLDVEGVREHILALDHVLGVHDLHASTIATGLPVVTAHVVVEDECFTDGHATELLEQIKACLAQHFDVSVQHSTFQIETERIAAGELETVIHR</sequence>
<feature type="transmembrane region" description="Helical" evidence="8">
    <location>
        <begin position="89"/>
        <end position="110"/>
    </location>
</feature>
<dbReference type="PANTHER" id="PTHR11562">
    <property type="entry name" value="CATION EFFLUX PROTEIN/ ZINC TRANSPORTER"/>
    <property type="match status" value="1"/>
</dbReference>
<dbReference type="InterPro" id="IPR058533">
    <property type="entry name" value="Cation_efflux_TM"/>
</dbReference>
<dbReference type="Pfam" id="PF01545">
    <property type="entry name" value="Cation_efflux"/>
    <property type="match status" value="1"/>
</dbReference>
<name>A0A2S0KG97_9ACTN</name>
<feature type="transmembrane region" description="Helical" evidence="8">
    <location>
        <begin position="190"/>
        <end position="207"/>
    </location>
</feature>
<keyword evidence="3" id="KW-0813">Transport</keyword>
<evidence type="ECO:0000256" key="4">
    <source>
        <dbReference type="ARBA" id="ARBA00022692"/>
    </source>
</evidence>
<dbReference type="EMBL" id="CP027433">
    <property type="protein sequence ID" value="AVM00720.1"/>
    <property type="molecule type" value="Genomic_DNA"/>
</dbReference>
<evidence type="ECO:0000256" key="5">
    <source>
        <dbReference type="ARBA" id="ARBA00022989"/>
    </source>
</evidence>
<keyword evidence="5 8" id="KW-1133">Transmembrane helix</keyword>
<dbReference type="Pfam" id="PF16916">
    <property type="entry name" value="ZT_dimer"/>
    <property type="match status" value="1"/>
</dbReference>
<dbReference type="PANTHER" id="PTHR11562:SF17">
    <property type="entry name" value="RE54080P-RELATED"/>
    <property type="match status" value="1"/>
</dbReference>
<dbReference type="NCBIfam" id="TIGR01297">
    <property type="entry name" value="CDF"/>
    <property type="match status" value="1"/>
</dbReference>
<dbReference type="InterPro" id="IPR027470">
    <property type="entry name" value="Cation_efflux_CTD"/>
</dbReference>